<evidence type="ECO:0000256" key="6">
    <source>
        <dbReference type="ARBA" id="ARBA00023136"/>
    </source>
</evidence>
<dbReference type="SMART" id="SM00382">
    <property type="entry name" value="AAA"/>
    <property type="match status" value="1"/>
</dbReference>
<accession>F1Z608</accession>
<evidence type="ECO:0000256" key="1">
    <source>
        <dbReference type="ARBA" id="ARBA00004651"/>
    </source>
</evidence>
<dbReference type="GO" id="GO:0016887">
    <property type="term" value="F:ATP hydrolysis activity"/>
    <property type="evidence" value="ECO:0007669"/>
    <property type="project" value="InterPro"/>
</dbReference>
<evidence type="ECO:0000259" key="8">
    <source>
        <dbReference type="PROSITE" id="PS50893"/>
    </source>
</evidence>
<feature type="domain" description="ABC transporter" evidence="8">
    <location>
        <begin position="266"/>
        <end position="470"/>
    </location>
</feature>
<evidence type="ECO:0000256" key="7">
    <source>
        <dbReference type="SAM" id="Phobius"/>
    </source>
</evidence>
<keyword evidence="11" id="KW-1185">Reference proteome</keyword>
<dbReference type="PROSITE" id="PS50893">
    <property type="entry name" value="ABC_TRANSPORTER_2"/>
    <property type="match status" value="1"/>
</dbReference>
<gene>
    <name evidence="10" type="ORF">Y88_2412</name>
</gene>
<dbReference type="Gene3D" id="1.20.1560.10">
    <property type="entry name" value="ABC transporter type 1, transmembrane domain"/>
    <property type="match status" value="1"/>
</dbReference>
<evidence type="ECO:0000256" key="4">
    <source>
        <dbReference type="ARBA" id="ARBA00022840"/>
    </source>
</evidence>
<dbReference type="InterPro" id="IPR011527">
    <property type="entry name" value="ABC1_TM_dom"/>
</dbReference>
<dbReference type="FunCoup" id="F1Z608">
    <property type="interactions" value="68"/>
</dbReference>
<dbReference type="InterPro" id="IPR017871">
    <property type="entry name" value="ABC_transporter-like_CS"/>
</dbReference>
<dbReference type="InParanoid" id="F1Z608"/>
<keyword evidence="3" id="KW-0547">Nucleotide-binding</keyword>
<dbReference type="HOGENOM" id="CLU_000604_84_9_5"/>
<dbReference type="GO" id="GO:0140359">
    <property type="term" value="F:ABC-type transporter activity"/>
    <property type="evidence" value="ECO:0007669"/>
    <property type="project" value="InterPro"/>
</dbReference>
<keyword evidence="2 7" id="KW-0812">Transmembrane</keyword>
<dbReference type="InterPro" id="IPR036640">
    <property type="entry name" value="ABC1_TM_sf"/>
</dbReference>
<comment type="subcellular location">
    <subcellularLocation>
        <location evidence="1">Cell membrane</location>
        <topology evidence="1">Multi-pass membrane protein</topology>
    </subcellularLocation>
</comment>
<sequence length="470" mass="48982">MARVRGTIASVAVQKKLRHALVPRLLPSRVARGRMVGEDMHLAIDSVAATEGHVARFMPLRMAAGLSPLIIALCAAPASYVSAGIMMATLPPFIVGMILAGGAAARRAEAQHVALSRLSGLFVDRVRTLPTILAFSGEERIARHLGEAAREVARRTMAVLAIAFASSAILEFFAALSVALVAVYCGFSLLGLLPFPAPEHLTLARAFFVLALAPEFYIGLRRLAAAYHDKQQGEAAIAAMVAEQDKVPELAPQIAAPRVWSGRGVILTHDSGDQTPEGGNARIGPLDWDWDSPGLHVVTGPTGSGKTSLLTALIGQVAIVGGTITADGAPFAPGSTNDAVGWAGQSVALLPETLRANLAFGSADDATMRACLDALGLGPMLERRGGLDLVLDHKGSGLSGGERRRIGLARAILSGRPVLLLDEPTADLDEGSAAMVRAVLRDLAADRLVIAATHDDALVAAARSVTKVLP</sequence>
<dbReference type="PANTHER" id="PTHR24221">
    <property type="entry name" value="ATP-BINDING CASSETTE SUB-FAMILY B"/>
    <property type="match status" value="1"/>
</dbReference>
<evidence type="ECO:0000259" key="9">
    <source>
        <dbReference type="PROSITE" id="PS50929"/>
    </source>
</evidence>
<evidence type="ECO:0000256" key="5">
    <source>
        <dbReference type="ARBA" id="ARBA00022989"/>
    </source>
</evidence>
<keyword evidence="5 7" id="KW-1133">Transmembrane helix</keyword>
<dbReference type="InterPro" id="IPR003593">
    <property type="entry name" value="AAA+_ATPase"/>
</dbReference>
<reference evidence="10 11" key="1">
    <citation type="journal article" date="2012" name="J. Bacteriol.">
        <title>Draft Genome Sequence of Novosphingobium nitrogenifigens Y88T.</title>
        <authorList>
            <person name="Strabala T.J."/>
            <person name="Macdonald L."/>
            <person name="Liu V."/>
            <person name="Smit A.M."/>
        </authorList>
    </citation>
    <scope>NUCLEOTIDE SEQUENCE [LARGE SCALE GENOMIC DNA]</scope>
    <source>
        <strain evidence="10 11">DSM 19370</strain>
    </source>
</reference>
<keyword evidence="6 7" id="KW-0472">Membrane</keyword>
<dbReference type="PROSITE" id="PS00211">
    <property type="entry name" value="ABC_TRANSPORTER_1"/>
    <property type="match status" value="1"/>
</dbReference>
<evidence type="ECO:0000313" key="11">
    <source>
        <dbReference type="Proteomes" id="UP000004728"/>
    </source>
</evidence>
<dbReference type="InterPro" id="IPR003439">
    <property type="entry name" value="ABC_transporter-like_ATP-bd"/>
</dbReference>
<dbReference type="CDD" id="cd18584">
    <property type="entry name" value="ABC_6TM_AarD_CydD"/>
    <property type="match status" value="1"/>
</dbReference>
<dbReference type="AlphaFoldDB" id="F1Z608"/>
<dbReference type="Pfam" id="PF00664">
    <property type="entry name" value="ABC_membrane"/>
    <property type="match status" value="1"/>
</dbReference>
<feature type="transmembrane region" description="Helical" evidence="7">
    <location>
        <begin position="85"/>
        <end position="105"/>
    </location>
</feature>
<dbReference type="Proteomes" id="UP000004728">
    <property type="component" value="Unassembled WGS sequence"/>
</dbReference>
<dbReference type="PANTHER" id="PTHR24221:SF654">
    <property type="entry name" value="ATP-BINDING CASSETTE SUB-FAMILY B MEMBER 6"/>
    <property type="match status" value="1"/>
</dbReference>
<name>F1Z608_9SPHN</name>
<dbReference type="SUPFAM" id="SSF90123">
    <property type="entry name" value="ABC transporter transmembrane region"/>
    <property type="match status" value="1"/>
</dbReference>
<dbReference type="InterPro" id="IPR027417">
    <property type="entry name" value="P-loop_NTPase"/>
</dbReference>
<dbReference type="EMBL" id="AEWJ01000024">
    <property type="protein sequence ID" value="EGD59972.1"/>
    <property type="molecule type" value="Genomic_DNA"/>
</dbReference>
<comment type="caution">
    <text evidence="10">The sequence shown here is derived from an EMBL/GenBank/DDBJ whole genome shotgun (WGS) entry which is preliminary data.</text>
</comment>
<dbReference type="SUPFAM" id="SSF52540">
    <property type="entry name" value="P-loop containing nucleoside triphosphate hydrolases"/>
    <property type="match status" value="1"/>
</dbReference>
<dbReference type="RefSeq" id="WP_008069902.1">
    <property type="nucleotide sequence ID" value="NZ_AQWK01000003.1"/>
</dbReference>
<evidence type="ECO:0000256" key="3">
    <source>
        <dbReference type="ARBA" id="ARBA00022741"/>
    </source>
</evidence>
<dbReference type="GO" id="GO:0005886">
    <property type="term" value="C:plasma membrane"/>
    <property type="evidence" value="ECO:0007669"/>
    <property type="project" value="UniProtKB-SubCell"/>
</dbReference>
<dbReference type="OrthoDB" id="5288404at2"/>
<dbReference type="Gene3D" id="3.40.50.300">
    <property type="entry name" value="P-loop containing nucleotide triphosphate hydrolases"/>
    <property type="match status" value="1"/>
</dbReference>
<feature type="transmembrane region" description="Helical" evidence="7">
    <location>
        <begin position="202"/>
        <end position="220"/>
    </location>
</feature>
<dbReference type="eggNOG" id="COG4988">
    <property type="taxonomic scope" value="Bacteria"/>
</dbReference>
<feature type="transmembrane region" description="Helical" evidence="7">
    <location>
        <begin position="157"/>
        <end position="190"/>
    </location>
</feature>
<feature type="domain" description="ABC transmembrane type-1" evidence="9">
    <location>
        <begin position="62"/>
        <end position="232"/>
    </location>
</feature>
<evidence type="ECO:0000313" key="10">
    <source>
        <dbReference type="EMBL" id="EGD59972.1"/>
    </source>
</evidence>
<dbReference type="GO" id="GO:0005524">
    <property type="term" value="F:ATP binding"/>
    <property type="evidence" value="ECO:0007669"/>
    <property type="project" value="UniProtKB-KW"/>
</dbReference>
<dbReference type="InterPro" id="IPR039421">
    <property type="entry name" value="Type_1_exporter"/>
</dbReference>
<dbReference type="STRING" id="983920.Y88_2412"/>
<protein>
    <submittedName>
        <fullName evidence="10">Cysteine ABC transporter permease/ATP-binding protein</fullName>
    </submittedName>
</protein>
<dbReference type="PROSITE" id="PS50929">
    <property type="entry name" value="ABC_TM1F"/>
    <property type="match status" value="1"/>
</dbReference>
<evidence type="ECO:0000256" key="2">
    <source>
        <dbReference type="ARBA" id="ARBA00022692"/>
    </source>
</evidence>
<keyword evidence="4 10" id="KW-0067">ATP-binding</keyword>
<feature type="transmembrane region" description="Helical" evidence="7">
    <location>
        <begin position="60"/>
        <end position="79"/>
    </location>
</feature>
<organism evidence="10 11">
    <name type="scientific">Novosphingobium nitrogenifigens DSM 19370</name>
    <dbReference type="NCBI Taxonomy" id="983920"/>
    <lineage>
        <taxon>Bacteria</taxon>
        <taxon>Pseudomonadati</taxon>
        <taxon>Pseudomonadota</taxon>
        <taxon>Alphaproteobacteria</taxon>
        <taxon>Sphingomonadales</taxon>
        <taxon>Sphingomonadaceae</taxon>
        <taxon>Novosphingobium</taxon>
    </lineage>
</organism>
<dbReference type="Pfam" id="PF00005">
    <property type="entry name" value="ABC_tran"/>
    <property type="match status" value="1"/>
</dbReference>
<proteinExistence type="predicted"/>